<dbReference type="Gene3D" id="3.40.50.150">
    <property type="entry name" value="Vaccinia Virus protein VP39"/>
    <property type="match status" value="1"/>
</dbReference>
<dbReference type="SUPFAM" id="SSF53335">
    <property type="entry name" value="S-adenosyl-L-methionine-dependent methyltransferases"/>
    <property type="match status" value="1"/>
</dbReference>
<dbReference type="PANTHER" id="PTHR11727">
    <property type="entry name" value="DIMETHYLADENOSINE TRANSFERASE"/>
    <property type="match status" value="1"/>
</dbReference>
<dbReference type="HAMAP" id="MF_00607">
    <property type="entry name" value="16SrRNA_methyltr_A"/>
    <property type="match status" value="1"/>
</dbReference>
<dbReference type="SMART" id="SM00650">
    <property type="entry name" value="rADc"/>
    <property type="match status" value="1"/>
</dbReference>
<feature type="binding site" evidence="7 8">
    <location>
        <position position="187"/>
    </location>
    <ligand>
        <name>S-adenosyl-L-methionine</name>
        <dbReference type="ChEBI" id="CHEBI:59789"/>
    </ligand>
</feature>
<feature type="compositionally biased region" description="Polar residues" evidence="9">
    <location>
        <begin position="12"/>
        <end position="21"/>
    </location>
</feature>
<feature type="binding site" evidence="7 8">
    <location>
        <position position="158"/>
    </location>
    <ligand>
        <name>S-adenosyl-L-methionine</name>
        <dbReference type="ChEBI" id="CHEBI:59789"/>
    </ligand>
</feature>
<feature type="binding site" evidence="7 8">
    <location>
        <position position="107"/>
    </location>
    <ligand>
        <name>S-adenosyl-L-methionine</name>
        <dbReference type="ChEBI" id="CHEBI:59789"/>
    </ligand>
</feature>
<comment type="subcellular location">
    <subcellularLocation>
        <location evidence="7">Cytoplasm</location>
    </subcellularLocation>
</comment>
<reference evidence="11 12" key="1">
    <citation type="submission" date="2023-07" db="EMBL/GenBank/DDBJ databases">
        <title>Sequencing the genomes of 1000 actinobacteria strains.</title>
        <authorList>
            <person name="Klenk H.-P."/>
        </authorList>
    </citation>
    <scope>NUCLEOTIDE SEQUENCE [LARGE SCALE GENOMIC DNA]</scope>
    <source>
        <strain evidence="11 12">DSM 15539</strain>
    </source>
</reference>
<evidence type="ECO:0000256" key="4">
    <source>
        <dbReference type="ARBA" id="ARBA00022679"/>
    </source>
</evidence>
<keyword evidence="6 7" id="KW-0694">RNA-binding</keyword>
<dbReference type="InterPro" id="IPR011530">
    <property type="entry name" value="rRNA_adenine_dimethylase"/>
</dbReference>
<feature type="binding site" evidence="7 8">
    <location>
        <position position="80"/>
    </location>
    <ligand>
        <name>S-adenosyl-L-methionine</name>
        <dbReference type="ChEBI" id="CHEBI:59789"/>
    </ligand>
</feature>
<evidence type="ECO:0000256" key="6">
    <source>
        <dbReference type="ARBA" id="ARBA00022884"/>
    </source>
</evidence>
<keyword evidence="2 7" id="KW-0698">rRNA processing</keyword>
<dbReference type="Proteomes" id="UP001266099">
    <property type="component" value="Unassembled WGS sequence"/>
</dbReference>
<evidence type="ECO:0000256" key="2">
    <source>
        <dbReference type="ARBA" id="ARBA00022552"/>
    </source>
</evidence>
<dbReference type="RefSeq" id="WP_309956848.1">
    <property type="nucleotide sequence ID" value="NZ_CP136414.1"/>
</dbReference>
<feature type="region of interest" description="Disordered" evidence="9">
    <location>
        <begin position="1"/>
        <end position="36"/>
    </location>
</feature>
<feature type="domain" description="Ribosomal RNA adenine methylase transferase N-terminal" evidence="10">
    <location>
        <begin position="87"/>
        <end position="272"/>
    </location>
</feature>
<proteinExistence type="inferred from homology"/>
<evidence type="ECO:0000256" key="5">
    <source>
        <dbReference type="ARBA" id="ARBA00022691"/>
    </source>
</evidence>
<organism evidence="11 12">
    <name type="scientific">Arcanobacterium hippocoleae</name>
    <dbReference type="NCBI Taxonomy" id="149017"/>
    <lineage>
        <taxon>Bacteria</taxon>
        <taxon>Bacillati</taxon>
        <taxon>Actinomycetota</taxon>
        <taxon>Actinomycetes</taxon>
        <taxon>Actinomycetales</taxon>
        <taxon>Actinomycetaceae</taxon>
        <taxon>Arcanobacterium</taxon>
    </lineage>
</organism>
<evidence type="ECO:0000256" key="1">
    <source>
        <dbReference type="ARBA" id="ARBA00022490"/>
    </source>
</evidence>
<keyword evidence="4 7" id="KW-0808">Transferase</keyword>
<comment type="function">
    <text evidence="7">Specifically dimethylates two adjacent adenosines (A1518 and A1519) in the loop of a conserved hairpin near the 3'-end of 16S rRNA in the 30S particle. May play a critical role in biogenesis of 30S subunits.</text>
</comment>
<evidence type="ECO:0000256" key="3">
    <source>
        <dbReference type="ARBA" id="ARBA00022603"/>
    </source>
</evidence>
<comment type="similarity">
    <text evidence="7">Belongs to the class I-like SAM-binding methyltransferase superfamily. rRNA adenine N(6)-methyltransferase family. RsmA subfamily.</text>
</comment>
<dbReference type="InterPro" id="IPR023165">
    <property type="entry name" value="rRNA_Ade_diMease-like_C"/>
</dbReference>
<evidence type="ECO:0000259" key="10">
    <source>
        <dbReference type="SMART" id="SM00650"/>
    </source>
</evidence>
<dbReference type="InterPro" id="IPR029063">
    <property type="entry name" value="SAM-dependent_MTases_sf"/>
</dbReference>
<feature type="binding site" evidence="7 8">
    <location>
        <position position="82"/>
    </location>
    <ligand>
        <name>S-adenosyl-L-methionine</name>
        <dbReference type="ChEBI" id="CHEBI:59789"/>
    </ligand>
</feature>
<evidence type="ECO:0000313" key="11">
    <source>
        <dbReference type="EMBL" id="MDR6939844.1"/>
    </source>
</evidence>
<comment type="caution">
    <text evidence="11">The sequence shown here is derived from an EMBL/GenBank/DDBJ whole genome shotgun (WGS) entry which is preliminary data.</text>
</comment>
<dbReference type="GO" id="GO:0052908">
    <property type="term" value="F:16S rRNA (adenine(1518)-N(6)/adenine(1519)-N(6))-dimethyltransferase activity"/>
    <property type="evidence" value="ECO:0007669"/>
    <property type="project" value="UniProtKB-EC"/>
</dbReference>
<dbReference type="EC" id="2.1.1.182" evidence="7"/>
<dbReference type="EMBL" id="JAVDUJ010000001">
    <property type="protein sequence ID" value="MDR6939844.1"/>
    <property type="molecule type" value="Genomic_DNA"/>
</dbReference>
<feature type="binding site" evidence="7 8">
    <location>
        <position position="128"/>
    </location>
    <ligand>
        <name>S-adenosyl-L-methionine</name>
        <dbReference type="ChEBI" id="CHEBI:59789"/>
    </ligand>
</feature>
<accession>A0ABU1T3F8</accession>
<dbReference type="InterPro" id="IPR020596">
    <property type="entry name" value="rRNA_Ade_Mease_Trfase_CS"/>
</dbReference>
<gene>
    <name evidence="7" type="primary">rsmA</name>
    <name evidence="7" type="synonym">ksgA</name>
    <name evidence="11" type="ORF">J2S36_001387</name>
</gene>
<protein>
    <recommendedName>
        <fullName evidence="7">Ribosomal RNA small subunit methyltransferase A</fullName>
        <ecNumber evidence="7">2.1.1.182</ecNumber>
    </recommendedName>
    <alternativeName>
        <fullName evidence="7">16S rRNA (adenine(1518)-N(6)/adenine(1519)-N(6))-dimethyltransferase</fullName>
    </alternativeName>
    <alternativeName>
        <fullName evidence="7">16S rRNA dimethyladenosine transferase</fullName>
    </alternativeName>
    <alternativeName>
        <fullName evidence="7">16S rRNA dimethylase</fullName>
    </alternativeName>
    <alternativeName>
        <fullName evidence="7">S-adenosylmethionine-6-N', N'-adenosyl(rRNA) dimethyltransferase</fullName>
    </alternativeName>
</protein>
<name>A0ABU1T3F8_9ACTO</name>
<dbReference type="PROSITE" id="PS01131">
    <property type="entry name" value="RRNA_A_DIMETH"/>
    <property type="match status" value="1"/>
</dbReference>
<keyword evidence="12" id="KW-1185">Reference proteome</keyword>
<evidence type="ECO:0000256" key="7">
    <source>
        <dbReference type="HAMAP-Rule" id="MF_00607"/>
    </source>
</evidence>
<comment type="catalytic activity">
    <reaction evidence="7">
        <text>adenosine(1518)/adenosine(1519) in 16S rRNA + 4 S-adenosyl-L-methionine = N(6)-dimethyladenosine(1518)/N(6)-dimethyladenosine(1519) in 16S rRNA + 4 S-adenosyl-L-homocysteine + 4 H(+)</text>
        <dbReference type="Rhea" id="RHEA:19609"/>
        <dbReference type="Rhea" id="RHEA-COMP:10232"/>
        <dbReference type="Rhea" id="RHEA-COMP:10233"/>
        <dbReference type="ChEBI" id="CHEBI:15378"/>
        <dbReference type="ChEBI" id="CHEBI:57856"/>
        <dbReference type="ChEBI" id="CHEBI:59789"/>
        <dbReference type="ChEBI" id="CHEBI:74411"/>
        <dbReference type="ChEBI" id="CHEBI:74493"/>
        <dbReference type="EC" id="2.1.1.182"/>
    </reaction>
</comment>
<keyword evidence="3 7" id="KW-0489">Methyltransferase</keyword>
<dbReference type="PROSITE" id="PS51689">
    <property type="entry name" value="SAM_RNA_A_N6_MT"/>
    <property type="match status" value="1"/>
</dbReference>
<evidence type="ECO:0000256" key="9">
    <source>
        <dbReference type="SAM" id="MobiDB-lite"/>
    </source>
</evidence>
<keyword evidence="5 7" id="KW-0949">S-adenosyl-L-methionine</keyword>
<dbReference type="Pfam" id="PF00398">
    <property type="entry name" value="RrnaAD"/>
    <property type="match status" value="1"/>
</dbReference>
<evidence type="ECO:0000256" key="8">
    <source>
        <dbReference type="PROSITE-ProRule" id="PRU01026"/>
    </source>
</evidence>
<dbReference type="InterPro" id="IPR001737">
    <property type="entry name" value="KsgA/Erm"/>
</dbReference>
<dbReference type="PANTHER" id="PTHR11727:SF7">
    <property type="entry name" value="DIMETHYLADENOSINE TRANSFERASE-RELATED"/>
    <property type="match status" value="1"/>
</dbReference>
<evidence type="ECO:0000313" key="12">
    <source>
        <dbReference type="Proteomes" id="UP001266099"/>
    </source>
</evidence>
<dbReference type="Gene3D" id="1.10.8.100">
    <property type="entry name" value="Ribosomal RNA adenine dimethylase-like, domain 2"/>
    <property type="match status" value="1"/>
</dbReference>
<sequence>MMKRIMIGTDGNGLTENTGINRNRDGKQNSAGNEAAERRAHEVATAANSQSISGTLLGPVQIRELAAKLGVHPTKTLGQNFVHDAASVRRIVRDAGVRAGDLVLEIGPGLGSLTLALLETGALVSAVEIDPLLAGQIAATVKNNMPAAANNFAVRLLDALEVSGEESLAVPAACTSEKYHPGKLVANLPYNVAVPILLTLLEVLPSIESFTVMVQAEVADRLAAEPGSRTYGVPSVKANWYGRLWRGAKISRNVFWPVPNVDSALVHFVRGAHPEGVAREAVFAVIDAAFAQRRKTLRAALSSWAGSGVRAEEILVAAGIDPKRRGETLTIDEFVQIAKCS</sequence>
<dbReference type="InterPro" id="IPR020598">
    <property type="entry name" value="rRNA_Ade_methylase_Trfase_N"/>
</dbReference>
<dbReference type="NCBIfam" id="TIGR00755">
    <property type="entry name" value="ksgA"/>
    <property type="match status" value="1"/>
</dbReference>
<keyword evidence="1 7" id="KW-0963">Cytoplasm</keyword>